<dbReference type="Pfam" id="PF00005">
    <property type="entry name" value="ABC_tran"/>
    <property type="match status" value="1"/>
</dbReference>
<evidence type="ECO:0000256" key="1">
    <source>
        <dbReference type="ARBA" id="ARBA00005417"/>
    </source>
</evidence>
<evidence type="ECO:0000256" key="2">
    <source>
        <dbReference type="ARBA" id="ARBA00022448"/>
    </source>
</evidence>
<keyword evidence="3" id="KW-0547">Nucleotide-binding</keyword>
<reference evidence="7" key="1">
    <citation type="journal article" date="2019" name="Int. J. Syst. Evol. Microbiol.">
        <title>The Global Catalogue of Microorganisms (GCM) 10K type strain sequencing project: providing services to taxonomists for standard genome sequencing and annotation.</title>
        <authorList>
            <consortium name="The Broad Institute Genomics Platform"/>
            <consortium name="The Broad Institute Genome Sequencing Center for Infectious Disease"/>
            <person name="Wu L."/>
            <person name="Ma J."/>
        </authorList>
    </citation>
    <scope>NUCLEOTIDE SEQUENCE [LARGE SCALE GENOMIC DNA]</scope>
    <source>
        <strain evidence="7">KCTC 52640</strain>
    </source>
</reference>
<evidence type="ECO:0000256" key="3">
    <source>
        <dbReference type="ARBA" id="ARBA00022741"/>
    </source>
</evidence>
<dbReference type="InterPro" id="IPR003439">
    <property type="entry name" value="ABC_transporter-like_ATP-bd"/>
</dbReference>
<protein>
    <submittedName>
        <fullName evidence="6">ABC transporter ATP-binding protein</fullName>
    </submittedName>
</protein>
<dbReference type="Pfam" id="PF08352">
    <property type="entry name" value="oligo_HPY"/>
    <property type="match status" value="1"/>
</dbReference>
<dbReference type="PANTHER" id="PTHR43776">
    <property type="entry name" value="TRANSPORT ATP-BINDING PROTEIN"/>
    <property type="match status" value="1"/>
</dbReference>
<evidence type="ECO:0000313" key="7">
    <source>
        <dbReference type="Proteomes" id="UP001595462"/>
    </source>
</evidence>
<dbReference type="EMBL" id="JBHRSS010000001">
    <property type="protein sequence ID" value="MFC3102369.1"/>
    <property type="molecule type" value="Genomic_DNA"/>
</dbReference>
<proteinExistence type="inferred from homology"/>
<name>A0ABV7EI15_9GAMM</name>
<evidence type="ECO:0000256" key="4">
    <source>
        <dbReference type="ARBA" id="ARBA00022840"/>
    </source>
</evidence>
<dbReference type="InterPro" id="IPR003593">
    <property type="entry name" value="AAA+_ATPase"/>
</dbReference>
<keyword evidence="4 6" id="KW-0067">ATP-binding</keyword>
<keyword evidence="2" id="KW-0813">Transport</keyword>
<feature type="domain" description="ABC transporter" evidence="5">
    <location>
        <begin position="6"/>
        <end position="252"/>
    </location>
</feature>
<dbReference type="SUPFAM" id="SSF52540">
    <property type="entry name" value="P-loop containing nucleoside triphosphate hydrolases"/>
    <property type="match status" value="1"/>
</dbReference>
<evidence type="ECO:0000259" key="5">
    <source>
        <dbReference type="PROSITE" id="PS50893"/>
    </source>
</evidence>
<sequence length="362" mass="39598">MALLEVERLQVTFRKHTLFGGRRVVRAVNDVSLHIAPGETLGLVGESGSGKSTTGRAILKLVPIESGTVRIEGQDIASVRGKALRTIRSQMQMVFQDPYSSLDPSSTIGASISEPLRVHRAMTRAQMRERVEELLELVGLRPSHADRYPYEFSGGQRQRVVIARALALNPRLIVCDEAVSALDVSTQNQVINLLEDIREKLSLSYLFIAHDLAVVRHISHRVAVMYLGHIVESGPTQRLYQSPAHPYTQALLSAIPVPNPRKRDQARRMVLQGSIPDPSNPPSGCPFHTRCPYAMDVCGQSMPQMTPIDGGGEVACHLQTSGPTLGGRCLDELTPPARQTEVLETTTARPDAVIKCVSTQPA</sequence>
<dbReference type="CDD" id="cd03257">
    <property type="entry name" value="ABC_NikE_OppD_transporters"/>
    <property type="match status" value="1"/>
</dbReference>
<evidence type="ECO:0000313" key="6">
    <source>
        <dbReference type="EMBL" id="MFC3102369.1"/>
    </source>
</evidence>
<comment type="caution">
    <text evidence="6">The sequence shown here is derived from an EMBL/GenBank/DDBJ whole genome shotgun (WGS) entry which is preliminary data.</text>
</comment>
<comment type="similarity">
    <text evidence="1">Belongs to the ABC transporter superfamily.</text>
</comment>
<dbReference type="InterPro" id="IPR013563">
    <property type="entry name" value="Oligopep_ABC_C"/>
</dbReference>
<dbReference type="SMART" id="SM00382">
    <property type="entry name" value="AAA"/>
    <property type="match status" value="1"/>
</dbReference>
<dbReference type="NCBIfam" id="TIGR01727">
    <property type="entry name" value="oligo_HPY"/>
    <property type="match status" value="1"/>
</dbReference>
<keyword evidence="7" id="KW-1185">Reference proteome</keyword>
<dbReference type="PROSITE" id="PS00211">
    <property type="entry name" value="ABC_TRANSPORTER_1"/>
    <property type="match status" value="1"/>
</dbReference>
<dbReference type="InterPro" id="IPR027417">
    <property type="entry name" value="P-loop_NTPase"/>
</dbReference>
<organism evidence="6 7">
    <name type="scientific">Salinisphaera aquimarina</name>
    <dbReference type="NCBI Taxonomy" id="2094031"/>
    <lineage>
        <taxon>Bacteria</taxon>
        <taxon>Pseudomonadati</taxon>
        <taxon>Pseudomonadota</taxon>
        <taxon>Gammaproteobacteria</taxon>
        <taxon>Salinisphaerales</taxon>
        <taxon>Salinisphaeraceae</taxon>
        <taxon>Salinisphaera</taxon>
    </lineage>
</organism>
<dbReference type="Gene3D" id="3.40.50.300">
    <property type="entry name" value="P-loop containing nucleotide triphosphate hydrolases"/>
    <property type="match status" value="1"/>
</dbReference>
<dbReference type="GO" id="GO:0005524">
    <property type="term" value="F:ATP binding"/>
    <property type="evidence" value="ECO:0007669"/>
    <property type="project" value="UniProtKB-KW"/>
</dbReference>
<dbReference type="PROSITE" id="PS50893">
    <property type="entry name" value="ABC_TRANSPORTER_2"/>
    <property type="match status" value="1"/>
</dbReference>
<dbReference type="InterPro" id="IPR050319">
    <property type="entry name" value="ABC_transp_ATP-bind"/>
</dbReference>
<dbReference type="Proteomes" id="UP001595462">
    <property type="component" value="Unassembled WGS sequence"/>
</dbReference>
<gene>
    <name evidence="6" type="ORF">ACFOSU_00520</name>
</gene>
<accession>A0ABV7EI15</accession>
<dbReference type="RefSeq" id="WP_380686424.1">
    <property type="nucleotide sequence ID" value="NZ_JBHRSS010000001.1"/>
</dbReference>
<dbReference type="PANTHER" id="PTHR43776:SF7">
    <property type="entry name" value="D,D-DIPEPTIDE TRANSPORT ATP-BINDING PROTEIN DDPF-RELATED"/>
    <property type="match status" value="1"/>
</dbReference>
<dbReference type="InterPro" id="IPR017871">
    <property type="entry name" value="ABC_transporter-like_CS"/>
</dbReference>